<dbReference type="EMBL" id="CP050473">
    <property type="protein sequence ID" value="UTZ35022.1"/>
    <property type="molecule type" value="Genomic_DNA"/>
</dbReference>
<name>A0ABY5IPV8_9VIBR</name>
<reference evidence="2" key="1">
    <citation type="submission" date="2020-03" db="EMBL/GenBank/DDBJ databases">
        <title>Five strains of Vibrio campbellii isolated from Mariana Trench.</title>
        <authorList>
            <person name="Liang J."/>
            <person name="Zhang X.-H."/>
        </authorList>
    </citation>
    <scope>NUCLEOTIDE SEQUENCE</scope>
    <source>
        <strain evidence="2">LJC013</strain>
        <plasmid evidence="2">unnamed2</plasmid>
    </source>
</reference>
<evidence type="ECO:0000313" key="2">
    <source>
        <dbReference type="EMBL" id="UTZ35022.1"/>
    </source>
</evidence>
<geneLocation type="plasmid" evidence="2 3">
    <name>unnamed2</name>
</geneLocation>
<accession>A0ABY5IPV8</accession>
<gene>
    <name evidence="2" type="ORF">HB762_27540</name>
</gene>
<evidence type="ECO:0000313" key="3">
    <source>
        <dbReference type="Proteomes" id="UP001059912"/>
    </source>
</evidence>
<sequence>MAAASKRYGDLATEQQVANAKGEARDGMVSKLEFENFQQRVLEAAAEIARLNNETVDRINGDIQCLILKGVYDE</sequence>
<evidence type="ECO:0000256" key="1">
    <source>
        <dbReference type="SAM" id="MobiDB-lite"/>
    </source>
</evidence>
<keyword evidence="3" id="KW-1185">Reference proteome</keyword>
<organism evidence="2 3">
    <name type="scientific">Vibrio campbellii</name>
    <dbReference type="NCBI Taxonomy" id="680"/>
    <lineage>
        <taxon>Bacteria</taxon>
        <taxon>Pseudomonadati</taxon>
        <taxon>Pseudomonadota</taxon>
        <taxon>Gammaproteobacteria</taxon>
        <taxon>Vibrionales</taxon>
        <taxon>Vibrionaceae</taxon>
        <taxon>Vibrio</taxon>
    </lineage>
</organism>
<dbReference type="Proteomes" id="UP001059912">
    <property type="component" value="Plasmid unnamed2"/>
</dbReference>
<protein>
    <submittedName>
        <fullName evidence="2">Uncharacterized protein</fullName>
    </submittedName>
</protein>
<dbReference type="RefSeq" id="WP_255905396.1">
    <property type="nucleotide sequence ID" value="NZ_CP050473.1"/>
</dbReference>
<keyword evidence="2" id="KW-0614">Plasmid</keyword>
<feature type="region of interest" description="Disordered" evidence="1">
    <location>
        <begin position="1"/>
        <end position="22"/>
    </location>
</feature>
<proteinExistence type="predicted"/>